<evidence type="ECO:0000313" key="1">
    <source>
        <dbReference type="EMBL" id="KOA42646.1"/>
    </source>
</evidence>
<dbReference type="EMBL" id="AVQD01000004">
    <property type="protein sequence ID" value="KOA42646.1"/>
    <property type="molecule type" value="Genomic_DNA"/>
</dbReference>
<dbReference type="RefSeq" id="WP_052789195.1">
    <property type="nucleotide sequence ID" value="NZ_AVQD01000004.1"/>
</dbReference>
<dbReference type="AlphaFoldDB" id="A0A0L7B581"/>
<dbReference type="Proteomes" id="UP000037193">
    <property type="component" value="Unassembled WGS sequence"/>
</dbReference>
<gene>
    <name evidence="1" type="ORF">BBM1128_02705</name>
</gene>
<reference evidence="1 2" key="1">
    <citation type="journal article" date="2015" name="Int J Genomics">
        <title>Comparative Genomics Revealed Genetic Diversity and Species/Strain-Level Differences in Carbohydrate Metabolism of Three Probiotic Bifidobacterial Species.</title>
        <authorList>
            <person name="Odamaki T."/>
            <person name="Horigome A."/>
            <person name="Sugahara H."/>
            <person name="Hashikura N."/>
            <person name="Minami J."/>
            <person name="Xiao J.Z."/>
            <person name="Abe F."/>
        </authorList>
    </citation>
    <scope>NUCLEOTIDE SEQUENCE [LARGE SCALE GENOMIC DNA]</scope>
    <source>
        <strain evidence="1 2">MCC 1128</strain>
    </source>
</reference>
<name>A0A0L7B581_BIFBR</name>
<accession>A0A0L7B581</accession>
<evidence type="ECO:0000313" key="2">
    <source>
        <dbReference type="Proteomes" id="UP000037193"/>
    </source>
</evidence>
<protein>
    <submittedName>
        <fullName evidence="1">Uncharacterized protein</fullName>
    </submittedName>
</protein>
<organism evidence="1 2">
    <name type="scientific">Bifidobacterium breve MCC 1128</name>
    <dbReference type="NCBI Taxonomy" id="1365965"/>
    <lineage>
        <taxon>Bacteria</taxon>
        <taxon>Bacillati</taxon>
        <taxon>Actinomycetota</taxon>
        <taxon>Actinomycetes</taxon>
        <taxon>Bifidobacteriales</taxon>
        <taxon>Bifidobacteriaceae</taxon>
        <taxon>Bifidobacterium</taxon>
    </lineage>
</organism>
<comment type="caution">
    <text evidence="1">The sequence shown here is derived from an EMBL/GenBank/DDBJ whole genome shotgun (WGS) entry which is preliminary data.</text>
</comment>
<sequence length="86" mass="9602">MATDSQCEAAYRRLRPYCDVLEEAGELDYGLAAGEQYYALSWLIAAILENHVTVPQEPLLDAFGLLEDEDKDEYASALDKELAQTT</sequence>
<proteinExistence type="predicted"/>